<protein>
    <submittedName>
        <fullName evidence="1">Phage head-tail adaptor, putative, SPP1 family</fullName>
    </submittedName>
</protein>
<gene>
    <name evidence="1" type="ORF">SAMN05216452_1189</name>
</gene>
<dbReference type="InterPro" id="IPR008767">
    <property type="entry name" value="Phage_SPP1_head-tail_adaptor"/>
</dbReference>
<dbReference type="Gene3D" id="2.40.10.270">
    <property type="entry name" value="Bacteriophage SPP1 head-tail adaptor protein"/>
    <property type="match status" value="1"/>
</dbReference>
<evidence type="ECO:0000313" key="2">
    <source>
        <dbReference type="Proteomes" id="UP000199064"/>
    </source>
</evidence>
<sequence>MMRAGKLDKIITLQRFTSTVDEDGTPIETWTDLATVRAQLVQSTTEEFMRGWGASSEAAIVFRIRHMDDITPADRARYQGRAYDLKEIKELGRREGLDLRCVATGSA</sequence>
<dbReference type="AlphaFoldDB" id="A0A1H4JCT4"/>
<dbReference type="EMBL" id="FNSL01000001">
    <property type="protein sequence ID" value="SEB43382.1"/>
    <property type="molecule type" value="Genomic_DNA"/>
</dbReference>
<dbReference type="InterPro" id="IPR038666">
    <property type="entry name" value="SSP1_head-tail_sf"/>
</dbReference>
<evidence type="ECO:0000313" key="1">
    <source>
        <dbReference type="EMBL" id="SEB43382.1"/>
    </source>
</evidence>
<reference evidence="2" key="1">
    <citation type="submission" date="2016-10" db="EMBL/GenBank/DDBJ databases">
        <authorList>
            <person name="Varghese N."/>
            <person name="Submissions S."/>
        </authorList>
    </citation>
    <scope>NUCLEOTIDE SEQUENCE [LARGE SCALE GENOMIC DNA]</scope>
    <source>
        <strain evidence="2">ES.061</strain>
    </source>
</reference>
<dbReference type="RefSeq" id="WP_244508997.1">
    <property type="nucleotide sequence ID" value="NZ_FNSL01000001.1"/>
</dbReference>
<dbReference type="NCBIfam" id="TIGR01563">
    <property type="entry name" value="gp16_SPP1"/>
    <property type="match status" value="1"/>
</dbReference>
<keyword evidence="2" id="KW-1185">Reference proteome</keyword>
<dbReference type="Pfam" id="PF05521">
    <property type="entry name" value="Phage_HCP"/>
    <property type="match status" value="1"/>
</dbReference>
<organism evidence="1 2">
    <name type="scientific">Nitratireductor aquibiodomus</name>
    <dbReference type="NCBI Taxonomy" id="204799"/>
    <lineage>
        <taxon>Bacteria</taxon>
        <taxon>Pseudomonadati</taxon>
        <taxon>Pseudomonadota</taxon>
        <taxon>Alphaproteobacteria</taxon>
        <taxon>Hyphomicrobiales</taxon>
        <taxon>Phyllobacteriaceae</taxon>
        <taxon>Nitratireductor</taxon>
    </lineage>
</organism>
<dbReference type="Proteomes" id="UP000199064">
    <property type="component" value="Unassembled WGS sequence"/>
</dbReference>
<proteinExistence type="predicted"/>
<name>A0A1H4JCT4_9HYPH</name>
<accession>A0A1H4JCT4</accession>